<dbReference type="Proteomes" id="UP000827872">
    <property type="component" value="Linkage Group LG16"/>
</dbReference>
<gene>
    <name evidence="1" type="primary">MINOS1</name>
    <name evidence="1" type="ORF">K3G42_012574</name>
</gene>
<evidence type="ECO:0000313" key="2">
    <source>
        <dbReference type="Proteomes" id="UP000827872"/>
    </source>
</evidence>
<proteinExistence type="predicted"/>
<dbReference type="EMBL" id="CM037629">
    <property type="protein sequence ID" value="KAH7990892.1"/>
    <property type="molecule type" value="Genomic_DNA"/>
</dbReference>
<accession>A0ACB8EF42</accession>
<reference evidence="1" key="1">
    <citation type="submission" date="2021-08" db="EMBL/GenBank/DDBJ databases">
        <title>The first chromosome-level gecko genome reveals the dynamic sex chromosomes of Neotropical dwarf geckos (Sphaerodactylidae: Sphaerodactylus).</title>
        <authorList>
            <person name="Pinto B.J."/>
            <person name="Keating S.E."/>
            <person name="Gamble T."/>
        </authorList>
    </citation>
    <scope>NUCLEOTIDE SEQUENCE</scope>
    <source>
        <strain evidence="1">TG3544</strain>
    </source>
</reference>
<name>A0ACB8EF42_9SAUR</name>
<sequence>MLPGKSVHAVWSKGKGLSHNSFVSLAGAGLGLGIVFSVVFFKRKTWPITFGSGMGIGMAYSNCQHDFRSPYLLHGRFVKEQ</sequence>
<organism evidence="1 2">
    <name type="scientific">Sphaerodactylus townsendi</name>
    <dbReference type="NCBI Taxonomy" id="933632"/>
    <lineage>
        <taxon>Eukaryota</taxon>
        <taxon>Metazoa</taxon>
        <taxon>Chordata</taxon>
        <taxon>Craniata</taxon>
        <taxon>Vertebrata</taxon>
        <taxon>Euteleostomi</taxon>
        <taxon>Lepidosauria</taxon>
        <taxon>Squamata</taxon>
        <taxon>Bifurcata</taxon>
        <taxon>Gekkota</taxon>
        <taxon>Sphaerodactylidae</taxon>
        <taxon>Sphaerodactylus</taxon>
    </lineage>
</organism>
<keyword evidence="2" id="KW-1185">Reference proteome</keyword>
<evidence type="ECO:0000313" key="1">
    <source>
        <dbReference type="EMBL" id="KAH7990892.1"/>
    </source>
</evidence>
<comment type="caution">
    <text evidence="1">The sequence shown here is derived from an EMBL/GenBank/DDBJ whole genome shotgun (WGS) entry which is preliminary data.</text>
</comment>
<protein>
    <submittedName>
        <fullName evidence="1">MICOS complex subunit MIC10</fullName>
    </submittedName>
</protein>